<dbReference type="InterPro" id="IPR035986">
    <property type="entry name" value="PKD_dom_sf"/>
</dbReference>
<evidence type="ECO:0000256" key="1">
    <source>
        <dbReference type="ARBA" id="ARBA00022729"/>
    </source>
</evidence>
<dbReference type="Proteomes" id="UP001183420">
    <property type="component" value="Unassembled WGS sequence"/>
</dbReference>
<accession>A0ABU2LXU6</accession>
<dbReference type="SMART" id="SM00606">
    <property type="entry name" value="CBD_IV"/>
    <property type="match status" value="1"/>
</dbReference>
<dbReference type="Gene3D" id="2.120.10.30">
    <property type="entry name" value="TolB, C-terminal domain"/>
    <property type="match status" value="1"/>
</dbReference>
<dbReference type="InterPro" id="IPR008979">
    <property type="entry name" value="Galactose-bd-like_sf"/>
</dbReference>
<dbReference type="Pfam" id="PF03422">
    <property type="entry name" value="CBM_6"/>
    <property type="match status" value="1"/>
</dbReference>
<comment type="caution">
    <text evidence="4">The sequence shown here is derived from an EMBL/GenBank/DDBJ whole genome shotgun (WGS) entry which is preliminary data.</text>
</comment>
<organism evidence="4 5">
    <name type="scientific">Streptomyces millisiae</name>
    <dbReference type="NCBI Taxonomy" id="3075542"/>
    <lineage>
        <taxon>Bacteria</taxon>
        <taxon>Bacillati</taxon>
        <taxon>Actinomycetota</taxon>
        <taxon>Actinomycetes</taxon>
        <taxon>Kitasatosporales</taxon>
        <taxon>Streptomycetaceae</taxon>
        <taxon>Streptomyces</taxon>
    </lineage>
</organism>
<dbReference type="InterPro" id="IPR011042">
    <property type="entry name" value="6-blade_b-propeller_TolB-like"/>
</dbReference>
<keyword evidence="5" id="KW-1185">Reference proteome</keyword>
<dbReference type="Pfam" id="PF07995">
    <property type="entry name" value="GSDH"/>
    <property type="match status" value="1"/>
</dbReference>
<dbReference type="Gene3D" id="2.60.40.10">
    <property type="entry name" value="Immunoglobulins"/>
    <property type="match status" value="1"/>
</dbReference>
<dbReference type="InterPro" id="IPR011041">
    <property type="entry name" value="Quinoprot_gluc/sorb_DH_b-prop"/>
</dbReference>
<dbReference type="SUPFAM" id="SSF50952">
    <property type="entry name" value="Soluble quinoprotein glucose dehydrogenase"/>
    <property type="match status" value="1"/>
</dbReference>
<evidence type="ECO:0000313" key="5">
    <source>
        <dbReference type="Proteomes" id="UP001183420"/>
    </source>
</evidence>
<sequence>MALSPASAAPTETGDPRQAEFQQVTLARGVAEMGEPMSLAVLPDRWVLHTSRDGTLRVTDPAGATHVAARLNVYRHDEQGLQGVAVDPDFTTNRFVYLYYSPALDTPPGDAPNQGSDADFEAWQGVNRLSRFTLNADHTLDTSSEVTVLDVPTDRGICCHAGGDIDFDAEGNLYLTTGDNTNPFASDGYTPIDERSNRNPAYDAQRSAGNTNDLRGKLLRISVNDDGSYDIPEGNLFAPGTPNTRPEIYAMGFRNPFRMSVDRETGAVYVGDYGPDAGTSSPTRGPGGMVEFARVTEPGNFGWPYCVGDNRPYVDYDFATGASGATFDCSAPRNDSPNNTGQTTLPPAQPGWISYDGGSFPAFGDGAESPMAGPVYHYDPRLNSSVKFPQEFDGDFFALEYGRRWIKNIDIREDGGPGDVGDVPWSGTQPMDAAFGPDGALYVLDYGTGWYAGDENSALYRIENVSGGLSPIAEATADPTSGRAPLDVAFSAEGSVDPDGDTLRHTWDFGDGGSATGADPSHTYTRNGEYTATLTVEDATGLTATASVRITVGNTAPDVTIELPADGQIVDFGDAVPYEITVTDPEDGAIDCSKVTLTFVVGHDSHGHPQTSATGCSGTLQTHADGEHDANANIFGVWDAEYTDAGGLTTHDQHVTQTSQRQAEHFGAQHGVEIASHTNAHGGRTVGYVDNGDWIAFEPYVLADASEFTARISSGGAGGTIEIRAGSPTGDLLGSVDVPHTGGWDTFQDVTTSLSGPPAGTTSLHLVFTGPTGSGYLFDVDDFTFGTGDLAAGDRRE</sequence>
<feature type="domain" description="PKD" evidence="2">
    <location>
        <begin position="471"/>
        <end position="552"/>
    </location>
</feature>
<protein>
    <submittedName>
        <fullName evidence="4">PQQ-dependent sugar dehydrogenase</fullName>
    </submittedName>
</protein>
<gene>
    <name evidence="4" type="ORF">RNC47_29250</name>
</gene>
<dbReference type="CDD" id="cd04084">
    <property type="entry name" value="CBM6_xylanase-like"/>
    <property type="match status" value="1"/>
</dbReference>
<dbReference type="InterPro" id="IPR006584">
    <property type="entry name" value="Cellulose-bd_IV"/>
</dbReference>
<dbReference type="PANTHER" id="PTHR19328">
    <property type="entry name" value="HEDGEHOG-INTERACTING PROTEIN"/>
    <property type="match status" value="1"/>
</dbReference>
<dbReference type="SUPFAM" id="SSF49785">
    <property type="entry name" value="Galactose-binding domain-like"/>
    <property type="match status" value="1"/>
</dbReference>
<dbReference type="InterPro" id="IPR013783">
    <property type="entry name" value="Ig-like_fold"/>
</dbReference>
<evidence type="ECO:0000259" key="2">
    <source>
        <dbReference type="PROSITE" id="PS50093"/>
    </source>
</evidence>
<dbReference type="SMART" id="SM00089">
    <property type="entry name" value="PKD"/>
    <property type="match status" value="1"/>
</dbReference>
<dbReference type="Gene3D" id="2.60.120.260">
    <property type="entry name" value="Galactose-binding domain-like"/>
    <property type="match status" value="1"/>
</dbReference>
<dbReference type="SUPFAM" id="SSF49299">
    <property type="entry name" value="PKD domain"/>
    <property type="match status" value="1"/>
</dbReference>
<feature type="domain" description="CBM6" evidence="3">
    <location>
        <begin position="659"/>
        <end position="786"/>
    </location>
</feature>
<dbReference type="Pfam" id="PF18911">
    <property type="entry name" value="PKD_4"/>
    <property type="match status" value="1"/>
</dbReference>
<dbReference type="PROSITE" id="PS51175">
    <property type="entry name" value="CBM6"/>
    <property type="match status" value="1"/>
</dbReference>
<dbReference type="InterPro" id="IPR000601">
    <property type="entry name" value="PKD_dom"/>
</dbReference>
<keyword evidence="1" id="KW-0732">Signal</keyword>
<reference evidence="5" key="1">
    <citation type="submission" date="2023-07" db="EMBL/GenBank/DDBJ databases">
        <title>30 novel species of actinomycetes from the DSMZ collection.</title>
        <authorList>
            <person name="Nouioui I."/>
        </authorList>
    </citation>
    <scope>NUCLEOTIDE SEQUENCE [LARGE SCALE GENOMIC DNA]</scope>
    <source>
        <strain evidence="5">DSM 44918</strain>
    </source>
</reference>
<evidence type="ECO:0000313" key="4">
    <source>
        <dbReference type="EMBL" id="MDT0322412.1"/>
    </source>
</evidence>
<dbReference type="PROSITE" id="PS50093">
    <property type="entry name" value="PKD"/>
    <property type="match status" value="1"/>
</dbReference>
<dbReference type="EMBL" id="JAVREM010000062">
    <property type="protein sequence ID" value="MDT0322412.1"/>
    <property type="molecule type" value="Genomic_DNA"/>
</dbReference>
<evidence type="ECO:0000259" key="3">
    <source>
        <dbReference type="PROSITE" id="PS51175"/>
    </source>
</evidence>
<dbReference type="PANTHER" id="PTHR19328:SF75">
    <property type="entry name" value="ALDOSE SUGAR DEHYDROGENASE YLII"/>
    <property type="match status" value="1"/>
</dbReference>
<proteinExistence type="predicted"/>
<dbReference type="InterPro" id="IPR022409">
    <property type="entry name" value="PKD/Chitinase_dom"/>
</dbReference>
<dbReference type="InterPro" id="IPR005084">
    <property type="entry name" value="CBM6"/>
</dbReference>
<dbReference type="CDD" id="cd00146">
    <property type="entry name" value="PKD"/>
    <property type="match status" value="1"/>
</dbReference>
<name>A0ABU2LXU6_9ACTN</name>
<dbReference type="InterPro" id="IPR012938">
    <property type="entry name" value="Glc/Sorbosone_DH"/>
</dbReference>